<dbReference type="PANTHER" id="PTHR42792:SF2">
    <property type="entry name" value="FLAGELLIN"/>
    <property type="match status" value="1"/>
</dbReference>
<dbReference type="InterPro" id="IPR046358">
    <property type="entry name" value="Flagellin_C"/>
</dbReference>
<dbReference type="Proteomes" id="UP001204142">
    <property type="component" value="Unassembled WGS sequence"/>
</dbReference>
<evidence type="ECO:0000256" key="2">
    <source>
        <dbReference type="ARBA" id="ARBA00023143"/>
    </source>
</evidence>
<keyword evidence="2 3" id="KW-0975">Bacterial flagellum</keyword>
<dbReference type="EMBL" id="JANIGO010000005">
    <property type="protein sequence ID" value="MCQ8897531.1"/>
    <property type="molecule type" value="Genomic_DNA"/>
</dbReference>
<comment type="subcellular location">
    <subcellularLocation>
        <location evidence="3">Secreted</location>
    </subcellularLocation>
    <subcellularLocation>
        <location evidence="3">Bacterial flagellum</location>
    </subcellularLocation>
</comment>
<keyword evidence="6" id="KW-0969">Cilium</keyword>
<dbReference type="RefSeq" id="WP_256765336.1">
    <property type="nucleotide sequence ID" value="NZ_JANIGO010000005.1"/>
</dbReference>
<dbReference type="Gene3D" id="6.10.10.10">
    <property type="entry name" value="Flagellar export chaperone, C-terminal domain"/>
    <property type="match status" value="1"/>
</dbReference>
<dbReference type="InterPro" id="IPR001029">
    <property type="entry name" value="Flagellin_N"/>
</dbReference>
<keyword evidence="3" id="KW-0964">Secreted</keyword>
<evidence type="ECO:0000259" key="5">
    <source>
        <dbReference type="Pfam" id="PF00700"/>
    </source>
</evidence>
<gene>
    <name evidence="6" type="ORF">NQT62_13905</name>
</gene>
<dbReference type="Gene3D" id="2.60.40.4390">
    <property type="match status" value="1"/>
</dbReference>
<evidence type="ECO:0000313" key="6">
    <source>
        <dbReference type="EMBL" id="MCQ8897531.1"/>
    </source>
</evidence>
<dbReference type="Pfam" id="PF00700">
    <property type="entry name" value="Flagellin_C"/>
    <property type="match status" value="1"/>
</dbReference>
<keyword evidence="6" id="KW-0282">Flagellum</keyword>
<comment type="similarity">
    <text evidence="1 3">Belongs to the bacterial flagellin family.</text>
</comment>
<dbReference type="InterPro" id="IPR042187">
    <property type="entry name" value="Flagellin_C_sub2"/>
</dbReference>
<dbReference type="SUPFAM" id="SSF64518">
    <property type="entry name" value="Phase 1 flagellin"/>
    <property type="match status" value="1"/>
</dbReference>
<feature type="domain" description="Flagellin N-terminal" evidence="4">
    <location>
        <begin position="4"/>
        <end position="139"/>
    </location>
</feature>
<protein>
    <recommendedName>
        <fullName evidence="3">Flagellin</fullName>
    </recommendedName>
</protein>
<accession>A0ABT1WK95</accession>
<reference evidence="6 7" key="1">
    <citation type="submission" date="2022-07" db="EMBL/GenBank/DDBJ databases">
        <authorList>
            <person name="Xamxidin M."/>
            <person name="Wu M."/>
        </authorList>
    </citation>
    <scope>NUCLEOTIDE SEQUENCE [LARGE SCALE GENOMIC DNA]</scope>
    <source>
        <strain evidence="6 7">NBRC 111650</strain>
    </source>
</reference>
<proteinExistence type="inferred from homology"/>
<dbReference type="PRINTS" id="PR00207">
    <property type="entry name" value="FLAGELLIN"/>
</dbReference>
<dbReference type="Gene3D" id="6.10.280.190">
    <property type="match status" value="1"/>
</dbReference>
<keyword evidence="7" id="KW-1185">Reference proteome</keyword>
<dbReference type="PANTHER" id="PTHR42792">
    <property type="entry name" value="FLAGELLIN"/>
    <property type="match status" value="1"/>
</dbReference>
<evidence type="ECO:0000259" key="4">
    <source>
        <dbReference type="Pfam" id="PF00669"/>
    </source>
</evidence>
<evidence type="ECO:0000256" key="3">
    <source>
        <dbReference type="RuleBase" id="RU362073"/>
    </source>
</evidence>
<dbReference type="Gene3D" id="1.20.1330.10">
    <property type="entry name" value="f41 fragment of flagellin, N-terminal domain"/>
    <property type="match status" value="1"/>
</dbReference>
<comment type="caution">
    <text evidence="6">The sequence shown here is derived from an EMBL/GenBank/DDBJ whole genome shotgun (WGS) entry which is preliminary data.</text>
</comment>
<dbReference type="Pfam" id="PF00669">
    <property type="entry name" value="Flagellin_N"/>
    <property type="match status" value="1"/>
</dbReference>
<keyword evidence="6" id="KW-0966">Cell projection</keyword>
<feature type="domain" description="Flagellin C-terminal" evidence="5">
    <location>
        <begin position="332"/>
        <end position="416"/>
    </location>
</feature>
<organism evidence="6 7">
    <name type="scientific">Limnobacter humi</name>
    <dbReference type="NCBI Taxonomy" id="1778671"/>
    <lineage>
        <taxon>Bacteria</taxon>
        <taxon>Pseudomonadati</taxon>
        <taxon>Pseudomonadota</taxon>
        <taxon>Betaproteobacteria</taxon>
        <taxon>Burkholderiales</taxon>
        <taxon>Burkholderiaceae</taxon>
        <taxon>Limnobacter</taxon>
    </lineage>
</organism>
<evidence type="ECO:0000256" key="1">
    <source>
        <dbReference type="ARBA" id="ARBA00005709"/>
    </source>
</evidence>
<sequence>MAGINTNVASLFAQNNLSKSGAALSTAIARLSSGLRVNSAKDDAAGLAISEKFRAQIGGFEVAKRNSNDGISSLEVAEGALGSVTDSLQRMRELAVQASTGTLTSADRDQLTEEYDALKSNVSSIIQNTNFNGIKLLTTTALDLDVQIGANSTDSLIVKLGDIEGAFNTFSTTTSSTTPNDANTTTLTLNDLKSTTANNLGGVVDGTAVLAADGDSSTFDLDGDGRADLRATRTGDGTATVNFLDRNGNTIGDAVTGVNTGAGSNDIGNIVLSGAGGLGVPNTLATGGTTSVKVGALSIQLVSNGTNFTDANYLSGAAIDGSDGTKARAAITKLDTFLNEVSKQRSVLGAGINRLDSVVANLDTSSTSLSAARGRIIDADFAKETANLTRAQILQQAGTSVLAQANQIPSGVLSLLR</sequence>
<dbReference type="InterPro" id="IPR001492">
    <property type="entry name" value="Flagellin"/>
</dbReference>
<comment type="function">
    <text evidence="3">Flagellin is the subunit protein which polymerizes to form the filaments of bacterial flagella.</text>
</comment>
<evidence type="ECO:0000313" key="7">
    <source>
        <dbReference type="Proteomes" id="UP001204142"/>
    </source>
</evidence>
<name>A0ABT1WK95_9BURK</name>